<evidence type="ECO:0000313" key="2">
    <source>
        <dbReference type="Proteomes" id="UP000198935"/>
    </source>
</evidence>
<dbReference type="Proteomes" id="UP000198935">
    <property type="component" value="Unassembled WGS sequence"/>
</dbReference>
<protein>
    <submittedName>
        <fullName evidence="1">Uncharacterized protein</fullName>
    </submittedName>
</protein>
<keyword evidence="2" id="KW-1185">Reference proteome</keyword>
<name>A0A1H3SWL4_9BACI</name>
<dbReference type="STRING" id="1503961.SAMN05421736_11283"/>
<accession>A0A1H3SWL4</accession>
<proteinExistence type="predicted"/>
<organism evidence="1 2">
    <name type="scientific">Evansella caseinilytica</name>
    <dbReference type="NCBI Taxonomy" id="1503961"/>
    <lineage>
        <taxon>Bacteria</taxon>
        <taxon>Bacillati</taxon>
        <taxon>Bacillota</taxon>
        <taxon>Bacilli</taxon>
        <taxon>Bacillales</taxon>
        <taxon>Bacillaceae</taxon>
        <taxon>Evansella</taxon>
    </lineage>
</organism>
<dbReference type="EMBL" id="FNPI01000012">
    <property type="protein sequence ID" value="SDZ42140.1"/>
    <property type="molecule type" value="Genomic_DNA"/>
</dbReference>
<reference evidence="2" key="1">
    <citation type="submission" date="2016-10" db="EMBL/GenBank/DDBJ databases">
        <authorList>
            <person name="Varghese N."/>
            <person name="Submissions S."/>
        </authorList>
    </citation>
    <scope>NUCLEOTIDE SEQUENCE [LARGE SCALE GENOMIC DNA]</scope>
    <source>
        <strain evidence="2">SP</strain>
    </source>
</reference>
<gene>
    <name evidence="1" type="ORF">SAMN05421736_11283</name>
</gene>
<sequence length="143" mass="15912">MDEKISSLFYFLPAILTRTIEFEEQVGYANGARITDENHAVNVVDIPVMNDRNVYDLKFYQEEGMEYLQAGGWTYIDEGAVKPIYAGVSSIVTIPSSDNARWFKIGEKVAGRTMAVHLPPDGVIVFGGEAGDIIRIAFHPKLL</sequence>
<evidence type="ECO:0000313" key="1">
    <source>
        <dbReference type="EMBL" id="SDZ42140.1"/>
    </source>
</evidence>
<dbReference type="AlphaFoldDB" id="A0A1H3SWL4"/>